<feature type="region of interest" description="Disordered" evidence="1">
    <location>
        <begin position="322"/>
        <end position="373"/>
    </location>
</feature>
<feature type="region of interest" description="Disordered" evidence="1">
    <location>
        <begin position="176"/>
        <end position="201"/>
    </location>
</feature>
<feature type="compositionally biased region" description="Basic and acidic residues" evidence="1">
    <location>
        <begin position="339"/>
        <end position="352"/>
    </location>
</feature>
<feature type="compositionally biased region" description="Basic residues" evidence="1">
    <location>
        <begin position="51"/>
        <end position="66"/>
    </location>
</feature>
<evidence type="ECO:0000313" key="3">
    <source>
        <dbReference type="Proteomes" id="UP001385951"/>
    </source>
</evidence>
<feature type="region of interest" description="Disordered" evidence="1">
    <location>
        <begin position="215"/>
        <end position="297"/>
    </location>
</feature>
<dbReference type="Proteomes" id="UP001385951">
    <property type="component" value="Unassembled WGS sequence"/>
</dbReference>
<feature type="compositionally biased region" description="Basic and acidic residues" evidence="1">
    <location>
        <begin position="280"/>
        <end position="294"/>
    </location>
</feature>
<feature type="compositionally biased region" description="Low complexity" evidence="1">
    <location>
        <begin position="22"/>
        <end position="50"/>
    </location>
</feature>
<organism evidence="2 3">
    <name type="scientific">Cerrena zonata</name>
    <dbReference type="NCBI Taxonomy" id="2478898"/>
    <lineage>
        <taxon>Eukaryota</taxon>
        <taxon>Fungi</taxon>
        <taxon>Dikarya</taxon>
        <taxon>Basidiomycota</taxon>
        <taxon>Agaricomycotina</taxon>
        <taxon>Agaricomycetes</taxon>
        <taxon>Polyporales</taxon>
        <taxon>Cerrenaceae</taxon>
        <taxon>Cerrena</taxon>
    </lineage>
</organism>
<dbReference type="EMBL" id="JASBNA010000012">
    <property type="protein sequence ID" value="KAK7687944.1"/>
    <property type="molecule type" value="Genomic_DNA"/>
</dbReference>
<reference evidence="2 3" key="1">
    <citation type="submission" date="2022-09" db="EMBL/GenBank/DDBJ databases">
        <authorList>
            <person name="Palmer J.M."/>
        </authorList>
    </citation>
    <scope>NUCLEOTIDE SEQUENCE [LARGE SCALE GENOMIC DNA]</scope>
    <source>
        <strain evidence="2 3">DSM 7382</strain>
    </source>
</reference>
<gene>
    <name evidence="2" type="ORF">QCA50_009163</name>
</gene>
<proteinExistence type="predicted"/>
<keyword evidence="3" id="KW-1185">Reference proteome</keyword>
<dbReference type="AlphaFoldDB" id="A0AAW0G8M4"/>
<feature type="compositionally biased region" description="Polar residues" evidence="1">
    <location>
        <begin position="254"/>
        <end position="279"/>
    </location>
</feature>
<sequence length="468" mass="50597">MGSSPVFLVPSSNSFHKPPKSQPARSTRPSSRPSLTQGTSTAATTTLSAVRSRRNPPPKQARPKPRLRTEDDLAAIWSTGPCDLPSNQNGFLKRLLLCEKVLGDKRIDKHPQSLQPPPTPTPLKPLILLERYGLSATPTPTSTSTSSRSQLSGQPDLMMVSKMAGSKIRRPGSIVNKRASRVSSGPEKSATHISTLPAGMRKRVIEREADVSSCVPLRQPTAQTHKKSVSLGQNPNSVRRSARAPTRKVEIESAKTSSRVFRSASKRTASQSNASTTSVLEERSNQAREDRMKTNDIVSNDNEVSEELAALPGDVAKLETVGSSNEPMGCVEEVPSLGCDDRGKSSSNKENENENENESHNMSAQKPIISPSPSLPVSISTRISLLTQFSQQTSVSHNHPLIGPVHLRKPHLPELPDGSRASRNETTQREIDALRTMKRVEIGGVALIKGRVLGGDSASKINVLNSTE</sequence>
<evidence type="ECO:0000256" key="1">
    <source>
        <dbReference type="SAM" id="MobiDB-lite"/>
    </source>
</evidence>
<feature type="region of interest" description="Disordered" evidence="1">
    <location>
        <begin position="407"/>
        <end position="426"/>
    </location>
</feature>
<protein>
    <submittedName>
        <fullName evidence="2">Uncharacterized protein</fullName>
    </submittedName>
</protein>
<accession>A0AAW0G8M4</accession>
<feature type="region of interest" description="Disordered" evidence="1">
    <location>
        <begin position="1"/>
        <end position="69"/>
    </location>
</feature>
<evidence type="ECO:0000313" key="2">
    <source>
        <dbReference type="EMBL" id="KAK7687944.1"/>
    </source>
</evidence>
<comment type="caution">
    <text evidence="2">The sequence shown here is derived from an EMBL/GenBank/DDBJ whole genome shotgun (WGS) entry which is preliminary data.</text>
</comment>
<feature type="compositionally biased region" description="Polar residues" evidence="1">
    <location>
        <begin position="230"/>
        <end position="239"/>
    </location>
</feature>
<name>A0AAW0G8M4_9APHY</name>